<protein>
    <submittedName>
        <fullName evidence="11">TRAP-type C4-dicarboxylate transport system permease small subunit</fullName>
    </submittedName>
</protein>
<evidence type="ECO:0000313" key="12">
    <source>
        <dbReference type="Proteomes" id="UP000222106"/>
    </source>
</evidence>
<name>A0A2A9EL61_9MICO</name>
<evidence type="ECO:0000256" key="6">
    <source>
        <dbReference type="ARBA" id="ARBA00022989"/>
    </source>
</evidence>
<feature type="transmembrane region" description="Helical" evidence="9">
    <location>
        <begin position="53"/>
        <end position="76"/>
    </location>
</feature>
<accession>A0A2A9EL61</accession>
<evidence type="ECO:0000259" key="10">
    <source>
        <dbReference type="Pfam" id="PF04290"/>
    </source>
</evidence>
<dbReference type="AlphaFoldDB" id="A0A2A9EL61"/>
<comment type="caution">
    <text evidence="11">The sequence shown here is derived from an EMBL/GenBank/DDBJ whole genome shotgun (WGS) entry which is preliminary data.</text>
</comment>
<evidence type="ECO:0000256" key="4">
    <source>
        <dbReference type="ARBA" id="ARBA00022519"/>
    </source>
</evidence>
<evidence type="ECO:0000313" key="11">
    <source>
        <dbReference type="EMBL" id="PFG39827.1"/>
    </source>
</evidence>
<keyword evidence="6 9" id="KW-1133">Transmembrane helix</keyword>
<dbReference type="PANTHER" id="PTHR35011">
    <property type="entry name" value="2,3-DIKETO-L-GULONATE TRAP TRANSPORTER SMALL PERMEASE PROTEIN YIAM"/>
    <property type="match status" value="1"/>
</dbReference>
<dbReference type="OrthoDB" id="4544352at2"/>
<keyword evidence="2" id="KW-0813">Transport</keyword>
<keyword evidence="5 9" id="KW-0812">Transmembrane</keyword>
<dbReference type="GO" id="GO:0005886">
    <property type="term" value="C:plasma membrane"/>
    <property type="evidence" value="ECO:0007669"/>
    <property type="project" value="UniProtKB-SubCell"/>
</dbReference>
<dbReference type="InterPro" id="IPR007387">
    <property type="entry name" value="TRAP_DctQ"/>
</dbReference>
<feature type="transmembrane region" description="Helical" evidence="9">
    <location>
        <begin position="83"/>
        <end position="104"/>
    </location>
</feature>
<dbReference type="PANTHER" id="PTHR35011:SF10">
    <property type="entry name" value="TRAP TRANSPORTER SMALL PERMEASE PROTEIN"/>
    <property type="match status" value="1"/>
</dbReference>
<proteinExistence type="inferred from homology"/>
<evidence type="ECO:0000256" key="9">
    <source>
        <dbReference type="SAM" id="Phobius"/>
    </source>
</evidence>
<comment type="subcellular location">
    <subcellularLocation>
        <location evidence="1">Cell inner membrane</location>
        <topology evidence="1">Multi-pass membrane protein</topology>
    </subcellularLocation>
</comment>
<sequence length="168" mass="18254">MEKTAESIATPLGVLASISTIVMMLGISADVVYRNIQGETLAGVLELSESALVATVFFGLAYASINGSHIAVDLLVTRLPRRVAQWTMFVTWLLSAAVLAWLTYASVGRATDSLARSEARMGLVSWPLWPARWFIVIGFAAFLVVAITNIVRLLRGRMPMGEEEGIQL</sequence>
<dbReference type="RefSeq" id="WP_098483861.1">
    <property type="nucleotide sequence ID" value="NZ_PDJI01000004.1"/>
</dbReference>
<organism evidence="11 12">
    <name type="scientific">Georgenia soli</name>
    <dbReference type="NCBI Taxonomy" id="638953"/>
    <lineage>
        <taxon>Bacteria</taxon>
        <taxon>Bacillati</taxon>
        <taxon>Actinomycetota</taxon>
        <taxon>Actinomycetes</taxon>
        <taxon>Micrococcales</taxon>
        <taxon>Bogoriellaceae</taxon>
        <taxon>Georgenia</taxon>
    </lineage>
</organism>
<comment type="similarity">
    <text evidence="8">Belongs to the TRAP transporter small permease family.</text>
</comment>
<dbReference type="GO" id="GO:0015740">
    <property type="term" value="P:C4-dicarboxylate transport"/>
    <property type="evidence" value="ECO:0007669"/>
    <property type="project" value="TreeGrafter"/>
</dbReference>
<keyword evidence="7 9" id="KW-0472">Membrane</keyword>
<dbReference type="Proteomes" id="UP000222106">
    <property type="component" value="Unassembled WGS sequence"/>
</dbReference>
<feature type="domain" description="Tripartite ATP-independent periplasmic transporters DctQ component" evidence="10">
    <location>
        <begin position="23"/>
        <end position="155"/>
    </location>
</feature>
<evidence type="ECO:0000256" key="5">
    <source>
        <dbReference type="ARBA" id="ARBA00022692"/>
    </source>
</evidence>
<keyword evidence="3" id="KW-1003">Cell membrane</keyword>
<feature type="transmembrane region" description="Helical" evidence="9">
    <location>
        <begin position="12"/>
        <end position="33"/>
    </location>
</feature>
<evidence type="ECO:0000256" key="8">
    <source>
        <dbReference type="ARBA" id="ARBA00038436"/>
    </source>
</evidence>
<dbReference type="GO" id="GO:0022857">
    <property type="term" value="F:transmembrane transporter activity"/>
    <property type="evidence" value="ECO:0007669"/>
    <property type="project" value="TreeGrafter"/>
</dbReference>
<dbReference type="EMBL" id="PDJI01000004">
    <property type="protein sequence ID" value="PFG39827.1"/>
    <property type="molecule type" value="Genomic_DNA"/>
</dbReference>
<evidence type="ECO:0000256" key="7">
    <source>
        <dbReference type="ARBA" id="ARBA00023136"/>
    </source>
</evidence>
<reference evidence="11 12" key="1">
    <citation type="submission" date="2017-10" db="EMBL/GenBank/DDBJ databases">
        <title>Sequencing the genomes of 1000 actinobacteria strains.</title>
        <authorList>
            <person name="Klenk H.-P."/>
        </authorList>
    </citation>
    <scope>NUCLEOTIDE SEQUENCE [LARGE SCALE GENOMIC DNA]</scope>
    <source>
        <strain evidence="11 12">DSM 21838</strain>
    </source>
</reference>
<keyword evidence="12" id="KW-1185">Reference proteome</keyword>
<keyword evidence="4" id="KW-0997">Cell inner membrane</keyword>
<dbReference type="Pfam" id="PF04290">
    <property type="entry name" value="DctQ"/>
    <property type="match status" value="1"/>
</dbReference>
<evidence type="ECO:0000256" key="2">
    <source>
        <dbReference type="ARBA" id="ARBA00022448"/>
    </source>
</evidence>
<evidence type="ECO:0000256" key="3">
    <source>
        <dbReference type="ARBA" id="ARBA00022475"/>
    </source>
</evidence>
<feature type="transmembrane region" description="Helical" evidence="9">
    <location>
        <begin position="131"/>
        <end position="151"/>
    </location>
</feature>
<dbReference type="InterPro" id="IPR055348">
    <property type="entry name" value="DctQ"/>
</dbReference>
<gene>
    <name evidence="11" type="ORF">ATJ97_2345</name>
</gene>
<evidence type="ECO:0000256" key="1">
    <source>
        <dbReference type="ARBA" id="ARBA00004429"/>
    </source>
</evidence>